<dbReference type="PANTHER" id="PTHR43877:SF2">
    <property type="entry name" value="AMINOALKYLPHOSPHONATE N-ACETYLTRANSFERASE-RELATED"/>
    <property type="match status" value="1"/>
</dbReference>
<accession>A0A239LXT1</accession>
<feature type="domain" description="N-acetyltransferase" evidence="3">
    <location>
        <begin position="6"/>
        <end position="180"/>
    </location>
</feature>
<evidence type="ECO:0000313" key="4">
    <source>
        <dbReference type="EMBL" id="SNT35477.1"/>
    </source>
</evidence>
<dbReference type="PANTHER" id="PTHR43877">
    <property type="entry name" value="AMINOALKYLPHOSPHONATE N-ACETYLTRANSFERASE-RELATED-RELATED"/>
    <property type="match status" value="1"/>
</dbReference>
<reference evidence="4 5" key="1">
    <citation type="submission" date="2017-06" db="EMBL/GenBank/DDBJ databases">
        <authorList>
            <person name="Kim H.J."/>
            <person name="Triplett B.A."/>
        </authorList>
    </citation>
    <scope>NUCLEOTIDE SEQUENCE [LARGE SCALE GENOMIC DNA]</scope>
    <source>
        <strain evidence="4 5">CGMCC 4.1858</strain>
    </source>
</reference>
<protein>
    <submittedName>
        <fullName evidence="4">Acetyltransferase (GNAT) family protein</fullName>
    </submittedName>
</protein>
<name>A0A239LXT1_9ACTN</name>
<dbReference type="SUPFAM" id="SSF55729">
    <property type="entry name" value="Acyl-CoA N-acyltransferases (Nat)"/>
    <property type="match status" value="1"/>
</dbReference>
<evidence type="ECO:0000256" key="2">
    <source>
        <dbReference type="ARBA" id="ARBA00023315"/>
    </source>
</evidence>
<dbReference type="InterPro" id="IPR000182">
    <property type="entry name" value="GNAT_dom"/>
</dbReference>
<evidence type="ECO:0000256" key="1">
    <source>
        <dbReference type="ARBA" id="ARBA00022679"/>
    </source>
</evidence>
<keyword evidence="2" id="KW-0012">Acyltransferase</keyword>
<dbReference type="AlphaFoldDB" id="A0A239LXT1"/>
<dbReference type="InterPro" id="IPR016181">
    <property type="entry name" value="Acyl_CoA_acyltransferase"/>
</dbReference>
<keyword evidence="5" id="KW-1185">Reference proteome</keyword>
<dbReference type="GO" id="GO:0016747">
    <property type="term" value="F:acyltransferase activity, transferring groups other than amino-acyl groups"/>
    <property type="evidence" value="ECO:0007669"/>
    <property type="project" value="InterPro"/>
</dbReference>
<dbReference type="PROSITE" id="PS51186">
    <property type="entry name" value="GNAT"/>
    <property type="match status" value="1"/>
</dbReference>
<sequence>MKDASAPVHTIAPLSAEALLDTADDLAALLVDSVEGGASLGFVAPFAHPAAAAWWRTRARAVASGELCVWAARDTAGVTGTVSLAHETKPNGRHRAEVLKLMVHRRARGHGLGRTLLTVAEHAAAAAGAALLLLDTETGSPAEHLYRTAGWTPYGTVPAHAANPAGVLRPTTFYFKAPASA</sequence>
<evidence type="ECO:0000313" key="5">
    <source>
        <dbReference type="Proteomes" id="UP000198280"/>
    </source>
</evidence>
<dbReference type="EMBL" id="FZOF01000022">
    <property type="protein sequence ID" value="SNT35477.1"/>
    <property type="molecule type" value="Genomic_DNA"/>
</dbReference>
<dbReference type="Proteomes" id="UP000198280">
    <property type="component" value="Unassembled WGS sequence"/>
</dbReference>
<organism evidence="4 5">
    <name type="scientific">Actinacidiphila glaucinigra</name>
    <dbReference type="NCBI Taxonomy" id="235986"/>
    <lineage>
        <taxon>Bacteria</taxon>
        <taxon>Bacillati</taxon>
        <taxon>Actinomycetota</taxon>
        <taxon>Actinomycetes</taxon>
        <taxon>Kitasatosporales</taxon>
        <taxon>Streptomycetaceae</taxon>
        <taxon>Actinacidiphila</taxon>
    </lineage>
</organism>
<gene>
    <name evidence="4" type="ORF">SAMN05216252_1225</name>
</gene>
<keyword evidence="1 4" id="KW-0808">Transferase</keyword>
<dbReference type="CDD" id="cd04301">
    <property type="entry name" value="NAT_SF"/>
    <property type="match status" value="1"/>
</dbReference>
<dbReference type="InterPro" id="IPR050832">
    <property type="entry name" value="Bact_Acetyltransf"/>
</dbReference>
<proteinExistence type="predicted"/>
<dbReference type="Pfam" id="PF00583">
    <property type="entry name" value="Acetyltransf_1"/>
    <property type="match status" value="1"/>
</dbReference>
<evidence type="ECO:0000259" key="3">
    <source>
        <dbReference type="PROSITE" id="PS51186"/>
    </source>
</evidence>
<dbReference type="Gene3D" id="3.40.630.30">
    <property type="match status" value="1"/>
</dbReference>